<accession>A0A1X6NB88</accession>
<proteinExistence type="predicted"/>
<keyword evidence="2" id="KW-1185">Reference proteome</keyword>
<dbReference type="Proteomes" id="UP000194127">
    <property type="component" value="Unassembled WGS sequence"/>
</dbReference>
<reference evidence="1 2" key="1">
    <citation type="submission" date="2017-04" db="EMBL/GenBank/DDBJ databases">
        <title>Genome Sequence of the Model Brown-Rot Fungus Postia placenta SB12.</title>
        <authorList>
            <consortium name="DOE Joint Genome Institute"/>
            <person name="Gaskell J."/>
            <person name="Kersten P."/>
            <person name="Larrondo L.F."/>
            <person name="Canessa P."/>
            <person name="Martinez D."/>
            <person name="Hibbett D."/>
            <person name="Schmoll M."/>
            <person name="Kubicek C.P."/>
            <person name="Martinez A.T."/>
            <person name="Yadav J."/>
            <person name="Master E."/>
            <person name="Magnuson J.K."/>
            <person name="James T."/>
            <person name="Yaver D."/>
            <person name="Berka R."/>
            <person name="Labutti K."/>
            <person name="Lipzen A."/>
            <person name="Aerts A."/>
            <person name="Barry K."/>
            <person name="Henrissat B."/>
            <person name="Blanchette R."/>
            <person name="Grigoriev I."/>
            <person name="Cullen D."/>
        </authorList>
    </citation>
    <scope>NUCLEOTIDE SEQUENCE [LARGE SCALE GENOMIC DNA]</scope>
    <source>
        <strain evidence="1 2">MAD-698-R-SB12</strain>
    </source>
</reference>
<evidence type="ECO:0000313" key="2">
    <source>
        <dbReference type="Proteomes" id="UP000194127"/>
    </source>
</evidence>
<organism evidence="1 2">
    <name type="scientific">Postia placenta MAD-698-R-SB12</name>
    <dbReference type="NCBI Taxonomy" id="670580"/>
    <lineage>
        <taxon>Eukaryota</taxon>
        <taxon>Fungi</taxon>
        <taxon>Dikarya</taxon>
        <taxon>Basidiomycota</taxon>
        <taxon>Agaricomycotina</taxon>
        <taxon>Agaricomycetes</taxon>
        <taxon>Polyporales</taxon>
        <taxon>Adustoporiaceae</taxon>
        <taxon>Rhodonia</taxon>
    </lineage>
</organism>
<dbReference type="EMBL" id="KZ110592">
    <property type="protein sequence ID" value="OSX65706.1"/>
    <property type="molecule type" value="Genomic_DNA"/>
</dbReference>
<name>A0A1X6NB88_9APHY</name>
<feature type="non-terminal residue" evidence="1">
    <location>
        <position position="1"/>
    </location>
</feature>
<dbReference type="RefSeq" id="XP_024342500.1">
    <property type="nucleotide sequence ID" value="XM_024484120.1"/>
</dbReference>
<sequence length="497" mass="55314">EIWLLIVDELGAKREYDASEACIYASEGFIEERAERYLPSAVVFRTQEEVANINLVPRWKGPYTVRIEGGVRGGERLPIPHLTTFASRLARKWTRAANLRISRAEWRLQNLDQHSVLINLSCFDNVKRLFLYDVTFPSVLTFWRLVCALPRLERVHLRNVRIVRTAINARILATLCLLPATRVVTIHLSRPEESGVERPGSTATRCAGLLQAIVAHTIPSLKTSPWSKITILVLWDVILPTAGAFSRLLHALPALQELTIKRPCMFLANGFDSKCLPEHPATLPQLRCGELGEDFSIHSDHQSVHDLFIQTGAGGRLQSITAWLIPPLRVATGIDVALNGLVKHAGQSLRNLDLTVLPQGSFPLSNEASTYAAPIQACCFDVPANSHLKRLEYSVDTTHEGISSIAPLVELLHQVTSPQLFSIDLFLEVMDKANLAKLWTGLSHLDVALSRSIFDKLRNVDIYFILANDSIHIPGTMVRSCLPNDTTVYTPISMPDS</sequence>
<dbReference type="AlphaFoldDB" id="A0A1X6NB88"/>
<dbReference type="GeneID" id="36329069"/>
<gene>
    <name evidence="1" type="ORF">POSPLADRAFT_1131708</name>
</gene>
<protein>
    <submittedName>
        <fullName evidence="1">Uncharacterized protein</fullName>
    </submittedName>
</protein>
<evidence type="ECO:0000313" key="1">
    <source>
        <dbReference type="EMBL" id="OSX65706.1"/>
    </source>
</evidence>
<dbReference type="OrthoDB" id="2799907at2759"/>